<comment type="caution">
    <text evidence="3">The sequence shown here is derived from an EMBL/GenBank/DDBJ whole genome shotgun (WGS) entry which is preliminary data.</text>
</comment>
<evidence type="ECO:0000313" key="4">
    <source>
        <dbReference type="Proteomes" id="UP001302812"/>
    </source>
</evidence>
<feature type="non-terminal residue" evidence="3">
    <location>
        <position position="1"/>
    </location>
</feature>
<accession>A0AAN6YSJ1</accession>
<evidence type="ECO:0000256" key="1">
    <source>
        <dbReference type="SAM" id="Coils"/>
    </source>
</evidence>
<dbReference type="AlphaFoldDB" id="A0AAN6YSJ1"/>
<gene>
    <name evidence="3" type="ORF">N656DRAFT_779074</name>
</gene>
<proteinExistence type="predicted"/>
<sequence length="110" mass="12480">MDMYKQLIIDDPALLSSLIQLTEENIDDTLGKLDKLIKEYESVVNEYLSVLAQLNTMVKEALDDVDDLEQQLALYRDMGRLVEYVLSDSTTESADDRVEVPRSPDQPSTP</sequence>
<reference evidence="3" key="2">
    <citation type="submission" date="2023-05" db="EMBL/GenBank/DDBJ databases">
        <authorList>
            <consortium name="Lawrence Berkeley National Laboratory"/>
            <person name="Steindorff A."/>
            <person name="Hensen N."/>
            <person name="Bonometti L."/>
            <person name="Westerberg I."/>
            <person name="Brannstrom I.O."/>
            <person name="Guillou S."/>
            <person name="Cros-Aarteil S."/>
            <person name="Calhoun S."/>
            <person name="Haridas S."/>
            <person name="Kuo A."/>
            <person name="Mondo S."/>
            <person name="Pangilinan J."/>
            <person name="Riley R."/>
            <person name="Labutti K."/>
            <person name="Andreopoulos B."/>
            <person name="Lipzen A."/>
            <person name="Chen C."/>
            <person name="Yanf M."/>
            <person name="Daum C."/>
            <person name="Ng V."/>
            <person name="Clum A."/>
            <person name="Ohm R."/>
            <person name="Martin F."/>
            <person name="Silar P."/>
            <person name="Natvig D."/>
            <person name="Lalanne C."/>
            <person name="Gautier V."/>
            <person name="Ament-Velasquez S.L."/>
            <person name="Kruys A."/>
            <person name="Hutchinson M.I."/>
            <person name="Powell A.J."/>
            <person name="Barry K."/>
            <person name="Miller A.N."/>
            <person name="Grigoriev I.V."/>
            <person name="Debuchy R."/>
            <person name="Gladieux P."/>
            <person name="Thoren M.H."/>
            <person name="Johannesson H."/>
        </authorList>
    </citation>
    <scope>NUCLEOTIDE SEQUENCE</scope>
    <source>
        <strain evidence="3">CBS 508.74</strain>
    </source>
</reference>
<evidence type="ECO:0000313" key="3">
    <source>
        <dbReference type="EMBL" id="KAK4112851.1"/>
    </source>
</evidence>
<keyword evidence="4" id="KW-1185">Reference proteome</keyword>
<organism evidence="3 4">
    <name type="scientific">Canariomyces notabilis</name>
    <dbReference type="NCBI Taxonomy" id="2074819"/>
    <lineage>
        <taxon>Eukaryota</taxon>
        <taxon>Fungi</taxon>
        <taxon>Dikarya</taxon>
        <taxon>Ascomycota</taxon>
        <taxon>Pezizomycotina</taxon>
        <taxon>Sordariomycetes</taxon>
        <taxon>Sordariomycetidae</taxon>
        <taxon>Sordariales</taxon>
        <taxon>Chaetomiaceae</taxon>
        <taxon>Canariomyces</taxon>
    </lineage>
</organism>
<dbReference type="RefSeq" id="XP_064670421.1">
    <property type="nucleotide sequence ID" value="XM_064815126.1"/>
</dbReference>
<feature type="region of interest" description="Disordered" evidence="2">
    <location>
        <begin position="89"/>
        <end position="110"/>
    </location>
</feature>
<reference evidence="3" key="1">
    <citation type="journal article" date="2023" name="Mol. Phylogenet. Evol.">
        <title>Genome-scale phylogeny and comparative genomics of the fungal order Sordariales.</title>
        <authorList>
            <person name="Hensen N."/>
            <person name="Bonometti L."/>
            <person name="Westerberg I."/>
            <person name="Brannstrom I.O."/>
            <person name="Guillou S."/>
            <person name="Cros-Aarteil S."/>
            <person name="Calhoun S."/>
            <person name="Haridas S."/>
            <person name="Kuo A."/>
            <person name="Mondo S."/>
            <person name="Pangilinan J."/>
            <person name="Riley R."/>
            <person name="LaButti K."/>
            <person name="Andreopoulos B."/>
            <person name="Lipzen A."/>
            <person name="Chen C."/>
            <person name="Yan M."/>
            <person name="Daum C."/>
            <person name="Ng V."/>
            <person name="Clum A."/>
            <person name="Steindorff A."/>
            <person name="Ohm R.A."/>
            <person name="Martin F."/>
            <person name="Silar P."/>
            <person name="Natvig D.O."/>
            <person name="Lalanne C."/>
            <person name="Gautier V."/>
            <person name="Ament-Velasquez S.L."/>
            <person name="Kruys A."/>
            <person name="Hutchinson M.I."/>
            <person name="Powell A.J."/>
            <person name="Barry K."/>
            <person name="Miller A.N."/>
            <person name="Grigoriev I.V."/>
            <person name="Debuchy R."/>
            <person name="Gladieux P."/>
            <person name="Hiltunen Thoren M."/>
            <person name="Johannesson H."/>
        </authorList>
    </citation>
    <scope>NUCLEOTIDE SEQUENCE</scope>
    <source>
        <strain evidence="3">CBS 508.74</strain>
    </source>
</reference>
<dbReference type="Proteomes" id="UP001302812">
    <property type="component" value="Unassembled WGS sequence"/>
</dbReference>
<name>A0AAN6YSJ1_9PEZI</name>
<feature type="coiled-coil region" evidence="1">
    <location>
        <begin position="19"/>
        <end position="78"/>
    </location>
</feature>
<keyword evidence="1" id="KW-0175">Coiled coil</keyword>
<dbReference type="EMBL" id="MU853341">
    <property type="protein sequence ID" value="KAK4112851.1"/>
    <property type="molecule type" value="Genomic_DNA"/>
</dbReference>
<protein>
    <submittedName>
        <fullName evidence="3">Uncharacterized protein</fullName>
    </submittedName>
</protein>
<dbReference type="GeneID" id="89939251"/>
<evidence type="ECO:0000256" key="2">
    <source>
        <dbReference type="SAM" id="MobiDB-lite"/>
    </source>
</evidence>